<evidence type="ECO:0000313" key="9">
    <source>
        <dbReference type="Proteomes" id="UP000823863"/>
    </source>
</evidence>
<dbReference type="EMBL" id="DWWB01000077">
    <property type="protein sequence ID" value="HJC67593.1"/>
    <property type="molecule type" value="Genomic_DNA"/>
</dbReference>
<evidence type="ECO:0000256" key="7">
    <source>
        <dbReference type="SAM" id="Phobius"/>
    </source>
</evidence>
<dbReference type="Proteomes" id="UP000823863">
    <property type="component" value="Unassembled WGS sequence"/>
</dbReference>
<comment type="caution">
    <text evidence="8">The sequence shown here is derived from an EMBL/GenBank/DDBJ whole genome shotgun (WGS) entry which is preliminary data.</text>
</comment>
<dbReference type="GO" id="GO:0015109">
    <property type="term" value="F:chromate transmembrane transporter activity"/>
    <property type="evidence" value="ECO:0007669"/>
    <property type="project" value="InterPro"/>
</dbReference>
<keyword evidence="4 7" id="KW-0812">Transmembrane</keyword>
<reference evidence="8" key="2">
    <citation type="submission" date="2021-04" db="EMBL/GenBank/DDBJ databases">
        <authorList>
            <person name="Gilroy R."/>
        </authorList>
    </citation>
    <scope>NUCLEOTIDE SEQUENCE</scope>
    <source>
        <strain evidence="8">CHK198-12963</strain>
    </source>
</reference>
<evidence type="ECO:0000256" key="5">
    <source>
        <dbReference type="ARBA" id="ARBA00022989"/>
    </source>
</evidence>
<dbReference type="AlphaFoldDB" id="A0A9D2PUL2"/>
<comment type="subcellular location">
    <subcellularLocation>
        <location evidence="1">Cell membrane</location>
        <topology evidence="1">Multi-pass membrane protein</topology>
    </subcellularLocation>
</comment>
<dbReference type="GO" id="GO:0005886">
    <property type="term" value="C:plasma membrane"/>
    <property type="evidence" value="ECO:0007669"/>
    <property type="project" value="UniProtKB-SubCell"/>
</dbReference>
<sequence length="86" mass="9155">MAAAKFILQFKNNRYLEAALGGIRPVCLGMILSVGVVMIQSTLVLNGAAQWNLVLITLLTAAAMLKFHLSVPKTILMAAVLGLFLG</sequence>
<accession>A0A9D2PUL2</accession>
<feature type="transmembrane region" description="Helical" evidence="7">
    <location>
        <begin position="49"/>
        <end position="67"/>
    </location>
</feature>
<feature type="transmembrane region" description="Helical" evidence="7">
    <location>
        <begin position="21"/>
        <end position="43"/>
    </location>
</feature>
<dbReference type="Pfam" id="PF02417">
    <property type="entry name" value="Chromate_transp"/>
    <property type="match status" value="1"/>
</dbReference>
<evidence type="ECO:0000256" key="6">
    <source>
        <dbReference type="ARBA" id="ARBA00023136"/>
    </source>
</evidence>
<gene>
    <name evidence="8" type="ORF">H9931_12920</name>
</gene>
<evidence type="ECO:0000256" key="1">
    <source>
        <dbReference type="ARBA" id="ARBA00004651"/>
    </source>
</evidence>
<organism evidence="8 9">
    <name type="scientific">Candidatus Enterocloster excrementigallinarum</name>
    <dbReference type="NCBI Taxonomy" id="2838558"/>
    <lineage>
        <taxon>Bacteria</taxon>
        <taxon>Bacillati</taxon>
        <taxon>Bacillota</taxon>
        <taxon>Clostridia</taxon>
        <taxon>Lachnospirales</taxon>
        <taxon>Lachnospiraceae</taxon>
        <taxon>Enterocloster</taxon>
    </lineage>
</organism>
<evidence type="ECO:0000256" key="3">
    <source>
        <dbReference type="ARBA" id="ARBA00022475"/>
    </source>
</evidence>
<evidence type="ECO:0000313" key="8">
    <source>
        <dbReference type="EMBL" id="HJC67593.1"/>
    </source>
</evidence>
<evidence type="ECO:0000256" key="2">
    <source>
        <dbReference type="ARBA" id="ARBA00005262"/>
    </source>
</evidence>
<evidence type="ECO:0000256" key="4">
    <source>
        <dbReference type="ARBA" id="ARBA00022692"/>
    </source>
</evidence>
<protein>
    <submittedName>
        <fullName evidence="8">Chromate transporter</fullName>
    </submittedName>
</protein>
<keyword evidence="3" id="KW-1003">Cell membrane</keyword>
<reference evidence="8" key="1">
    <citation type="journal article" date="2021" name="PeerJ">
        <title>Extensive microbial diversity within the chicken gut microbiome revealed by metagenomics and culture.</title>
        <authorList>
            <person name="Gilroy R."/>
            <person name="Ravi A."/>
            <person name="Getino M."/>
            <person name="Pursley I."/>
            <person name="Horton D.L."/>
            <person name="Alikhan N.F."/>
            <person name="Baker D."/>
            <person name="Gharbi K."/>
            <person name="Hall N."/>
            <person name="Watson M."/>
            <person name="Adriaenssens E.M."/>
            <person name="Foster-Nyarko E."/>
            <person name="Jarju S."/>
            <person name="Secka A."/>
            <person name="Antonio M."/>
            <person name="Oren A."/>
            <person name="Chaudhuri R.R."/>
            <person name="La Ragione R."/>
            <person name="Hildebrand F."/>
            <person name="Pallen M.J."/>
        </authorList>
    </citation>
    <scope>NUCLEOTIDE SEQUENCE</scope>
    <source>
        <strain evidence="8">CHK198-12963</strain>
    </source>
</reference>
<proteinExistence type="inferred from homology"/>
<name>A0A9D2PUL2_9FIRM</name>
<dbReference type="InterPro" id="IPR003370">
    <property type="entry name" value="Chromate_transpt"/>
</dbReference>
<keyword evidence="5 7" id="KW-1133">Transmembrane helix</keyword>
<comment type="similarity">
    <text evidence="2">Belongs to the chromate ion transporter (CHR) (TC 2.A.51) family.</text>
</comment>
<keyword evidence="6 7" id="KW-0472">Membrane</keyword>